<gene>
    <name evidence="2" type="ORF">SODALDRAFT_359628</name>
</gene>
<evidence type="ECO:0000313" key="2">
    <source>
        <dbReference type="EMBL" id="ROT38528.1"/>
    </source>
</evidence>
<organism evidence="2 3">
    <name type="scientific">Sodiomyces alkalinus (strain CBS 110278 / VKM F-3762 / F11)</name>
    <name type="common">Alkaliphilic filamentous fungus</name>
    <dbReference type="NCBI Taxonomy" id="1314773"/>
    <lineage>
        <taxon>Eukaryota</taxon>
        <taxon>Fungi</taxon>
        <taxon>Dikarya</taxon>
        <taxon>Ascomycota</taxon>
        <taxon>Pezizomycotina</taxon>
        <taxon>Sordariomycetes</taxon>
        <taxon>Hypocreomycetidae</taxon>
        <taxon>Glomerellales</taxon>
        <taxon>Plectosphaerellaceae</taxon>
        <taxon>Sodiomyces</taxon>
    </lineage>
</organism>
<dbReference type="RefSeq" id="XP_028466334.1">
    <property type="nucleotide sequence ID" value="XM_028614190.1"/>
</dbReference>
<dbReference type="GeneID" id="39582668"/>
<sequence>MDIGADGDSGQACFAHSALFCVAIPQHQPERAGGQGREWSPVRTPDITRRPMLQTFECGFRVHSFPDPESWAYGRDRPPGIIPSTDPIHRSQPINPGEVMIIPPGFHAVKDGPSRHLLALSLAAQSYRPWAHRPVSQLLSWPERGIPSTHTRARQATLQRCFDGERPQAAAQEREKEPAAAPLGPVKKRPRALPASLRPLPISR</sequence>
<dbReference type="Proteomes" id="UP000272025">
    <property type="component" value="Unassembled WGS sequence"/>
</dbReference>
<keyword evidence="3" id="KW-1185">Reference proteome</keyword>
<dbReference type="AlphaFoldDB" id="A0A3N2PVL7"/>
<name>A0A3N2PVL7_SODAK</name>
<evidence type="ECO:0000313" key="3">
    <source>
        <dbReference type="Proteomes" id="UP000272025"/>
    </source>
</evidence>
<reference evidence="2 3" key="1">
    <citation type="journal article" date="2018" name="Mol. Ecol.">
        <title>The obligate alkalophilic soda-lake fungus Sodiomyces alkalinus has shifted to a protein diet.</title>
        <authorList>
            <person name="Grum-Grzhimaylo A.A."/>
            <person name="Falkoski D.L."/>
            <person name="van den Heuvel J."/>
            <person name="Valero-Jimenez C.A."/>
            <person name="Min B."/>
            <person name="Choi I.G."/>
            <person name="Lipzen A."/>
            <person name="Daum C.G."/>
            <person name="Aanen D.K."/>
            <person name="Tsang A."/>
            <person name="Henrissat B."/>
            <person name="Bilanenko E.N."/>
            <person name="de Vries R.P."/>
            <person name="van Kan J.A.L."/>
            <person name="Grigoriev I.V."/>
            <person name="Debets A.J.M."/>
        </authorList>
    </citation>
    <scope>NUCLEOTIDE SEQUENCE [LARGE SCALE GENOMIC DNA]</scope>
    <source>
        <strain evidence="2 3">F11</strain>
    </source>
</reference>
<accession>A0A3N2PVL7</accession>
<evidence type="ECO:0000256" key="1">
    <source>
        <dbReference type="SAM" id="MobiDB-lite"/>
    </source>
</evidence>
<feature type="region of interest" description="Disordered" evidence="1">
    <location>
        <begin position="163"/>
        <end position="204"/>
    </location>
</feature>
<protein>
    <submittedName>
        <fullName evidence="2">Uncharacterized protein</fullName>
    </submittedName>
</protein>
<feature type="compositionally biased region" description="Low complexity" evidence="1">
    <location>
        <begin position="192"/>
        <end position="204"/>
    </location>
</feature>
<feature type="compositionally biased region" description="Basic and acidic residues" evidence="1">
    <location>
        <begin position="163"/>
        <end position="178"/>
    </location>
</feature>
<proteinExistence type="predicted"/>
<dbReference type="EMBL" id="ML119055">
    <property type="protein sequence ID" value="ROT38528.1"/>
    <property type="molecule type" value="Genomic_DNA"/>
</dbReference>